<dbReference type="SUPFAM" id="SSF50447">
    <property type="entry name" value="Translation proteins"/>
    <property type="match status" value="1"/>
</dbReference>
<dbReference type="InterPro" id="IPR009000">
    <property type="entry name" value="Transl_B-barrel_sf"/>
</dbReference>
<reference evidence="4" key="1">
    <citation type="journal article" date="2015" name="Nature">
        <title>Complex archaea that bridge the gap between prokaryotes and eukaryotes.</title>
        <authorList>
            <person name="Spang A."/>
            <person name="Saw J.H."/>
            <person name="Jorgensen S.L."/>
            <person name="Zaremba-Niedzwiedzka K."/>
            <person name="Martijn J."/>
            <person name="Lind A.E."/>
            <person name="van Eijk R."/>
            <person name="Schleper C."/>
            <person name="Guy L."/>
            <person name="Ettema T.J."/>
        </authorList>
    </citation>
    <scope>NUCLEOTIDE SEQUENCE</scope>
</reference>
<dbReference type="InterPro" id="IPR019927">
    <property type="entry name" value="Ribosomal_uL3_bac/org-type"/>
</dbReference>
<evidence type="ECO:0000313" key="4">
    <source>
        <dbReference type="EMBL" id="KKK76819.1"/>
    </source>
</evidence>
<organism evidence="4">
    <name type="scientific">marine sediment metagenome</name>
    <dbReference type="NCBI Taxonomy" id="412755"/>
    <lineage>
        <taxon>unclassified sequences</taxon>
        <taxon>metagenomes</taxon>
        <taxon>ecological metagenomes</taxon>
    </lineage>
</organism>
<dbReference type="PANTHER" id="PTHR11229">
    <property type="entry name" value="50S RIBOSOMAL PROTEIN L3"/>
    <property type="match status" value="1"/>
</dbReference>
<dbReference type="FunFam" id="3.30.160.810:FF:000001">
    <property type="entry name" value="50S ribosomal protein L3"/>
    <property type="match status" value="1"/>
</dbReference>
<evidence type="ECO:0000256" key="1">
    <source>
        <dbReference type="ARBA" id="ARBA00006540"/>
    </source>
</evidence>
<proteinExistence type="inferred from homology"/>
<accession>A0A0F9AEA2</accession>
<keyword evidence="2" id="KW-0689">Ribosomal protein</keyword>
<comment type="caution">
    <text evidence="4">The sequence shown here is derived from an EMBL/GenBank/DDBJ whole genome shotgun (WGS) entry which is preliminary data.</text>
</comment>
<evidence type="ECO:0000256" key="2">
    <source>
        <dbReference type="ARBA" id="ARBA00022980"/>
    </source>
</evidence>
<dbReference type="AlphaFoldDB" id="A0A0F9AEA2"/>
<dbReference type="EMBL" id="LAZR01055239">
    <property type="protein sequence ID" value="KKK76819.1"/>
    <property type="molecule type" value="Genomic_DNA"/>
</dbReference>
<dbReference type="Gene3D" id="3.30.160.810">
    <property type="match status" value="1"/>
</dbReference>
<dbReference type="GO" id="GO:0006412">
    <property type="term" value="P:translation"/>
    <property type="evidence" value="ECO:0007669"/>
    <property type="project" value="InterPro"/>
</dbReference>
<feature type="non-terminal residue" evidence="4">
    <location>
        <position position="1"/>
    </location>
</feature>
<keyword evidence="3" id="KW-0687">Ribonucleoprotein</keyword>
<dbReference type="PANTHER" id="PTHR11229:SF16">
    <property type="entry name" value="LARGE RIBOSOMAL SUBUNIT PROTEIN UL3C"/>
    <property type="match status" value="1"/>
</dbReference>
<sequence>EEKMQGLIGRKLGMTQTFTEDDRLVPVTVIQAGPCVIAQVKKPETDGYGAVQIGFGDKKLGAISKAKKGHFSSAGVEPVRYLREFRVDDPDSYKVGEVLTVEGFSEGERTDISR</sequence>
<evidence type="ECO:0000256" key="3">
    <source>
        <dbReference type="ARBA" id="ARBA00023274"/>
    </source>
</evidence>
<evidence type="ECO:0008006" key="5">
    <source>
        <dbReference type="Google" id="ProtNLM"/>
    </source>
</evidence>
<comment type="similarity">
    <text evidence="1">Belongs to the universal ribosomal protein uL3 family.</text>
</comment>
<dbReference type="GO" id="GO:0022625">
    <property type="term" value="C:cytosolic large ribosomal subunit"/>
    <property type="evidence" value="ECO:0007669"/>
    <property type="project" value="TreeGrafter"/>
</dbReference>
<name>A0A0F9AEA2_9ZZZZ</name>
<gene>
    <name evidence="4" type="ORF">LCGC14_2859790</name>
</gene>
<protein>
    <recommendedName>
        <fullName evidence="5">50S ribosomal protein L3</fullName>
    </recommendedName>
</protein>
<dbReference type="GO" id="GO:0003735">
    <property type="term" value="F:structural constituent of ribosome"/>
    <property type="evidence" value="ECO:0007669"/>
    <property type="project" value="InterPro"/>
</dbReference>